<keyword evidence="1" id="KW-1133">Transmembrane helix</keyword>
<dbReference type="EMBL" id="FOEN01000003">
    <property type="protein sequence ID" value="SEP90107.1"/>
    <property type="molecule type" value="Genomic_DNA"/>
</dbReference>
<feature type="transmembrane region" description="Helical" evidence="1">
    <location>
        <begin position="12"/>
        <end position="33"/>
    </location>
</feature>
<keyword evidence="1" id="KW-0472">Membrane</keyword>
<keyword evidence="3" id="KW-1185">Reference proteome</keyword>
<evidence type="ECO:0000313" key="2">
    <source>
        <dbReference type="EMBL" id="SEP90107.1"/>
    </source>
</evidence>
<dbReference type="RefSeq" id="WP_092570766.1">
    <property type="nucleotide sequence ID" value="NZ_CALUDV010000006.1"/>
</dbReference>
<accession>A0A1H9BMW2</accession>
<dbReference type="AlphaFoldDB" id="A0A1H9BMW2"/>
<dbReference type="Proteomes" id="UP000198833">
    <property type="component" value="Unassembled WGS sequence"/>
</dbReference>
<proteinExistence type="predicted"/>
<gene>
    <name evidence="2" type="ORF">SAMN04488558_10346</name>
</gene>
<feature type="transmembrane region" description="Helical" evidence="1">
    <location>
        <begin position="45"/>
        <end position="65"/>
    </location>
</feature>
<dbReference type="STRING" id="89093.SAMN04488558_10346"/>
<dbReference type="OrthoDB" id="2139571at2"/>
<keyword evidence="1" id="KW-0812">Transmembrane</keyword>
<protein>
    <submittedName>
        <fullName evidence="2">Uncharacterized protein</fullName>
    </submittedName>
</protein>
<organism evidence="2 3">
    <name type="scientific">Ignavigranum ruoffiae</name>
    <dbReference type="NCBI Taxonomy" id="89093"/>
    <lineage>
        <taxon>Bacteria</taxon>
        <taxon>Bacillati</taxon>
        <taxon>Bacillota</taxon>
        <taxon>Bacilli</taxon>
        <taxon>Lactobacillales</taxon>
        <taxon>Aerococcaceae</taxon>
        <taxon>Ignavigranum</taxon>
    </lineage>
</organism>
<name>A0A1H9BMW2_9LACT</name>
<evidence type="ECO:0000313" key="3">
    <source>
        <dbReference type="Proteomes" id="UP000198833"/>
    </source>
</evidence>
<reference evidence="2 3" key="1">
    <citation type="submission" date="2016-10" db="EMBL/GenBank/DDBJ databases">
        <authorList>
            <person name="de Groot N.N."/>
        </authorList>
    </citation>
    <scope>NUCLEOTIDE SEQUENCE [LARGE SCALE GENOMIC DNA]</scope>
    <source>
        <strain evidence="2 3">DSM 15695</strain>
    </source>
</reference>
<sequence>MFENWLRMEQFYYQQLPTIAIVIVILCFILCILIPYRRIANIRRILLGLSLLIFVGLSYLAMNYYHYQADIQQISWIDAGIRSIDKQFYFDYPYSFNEQNAYKQYNNRQNFQHLSMYQVEIISEPIEFKGLSDRYLFFELQEEKYKVPQYLVTYQTKLQHPIRQGIQYQLKDERFIELGFYPKSHRFLQSYVLPADYEFPPAETLNEDDYHYPFKVLANWYNP</sequence>
<evidence type="ECO:0000256" key="1">
    <source>
        <dbReference type="SAM" id="Phobius"/>
    </source>
</evidence>